<feature type="domain" description="Zn(2)-C6 fungal-type" evidence="4">
    <location>
        <begin position="189"/>
        <end position="219"/>
    </location>
</feature>
<dbReference type="InterPro" id="IPR021858">
    <property type="entry name" value="Fun_TF"/>
</dbReference>
<evidence type="ECO:0000313" key="6">
    <source>
        <dbReference type="Proteomes" id="UP000383932"/>
    </source>
</evidence>
<dbReference type="InterPro" id="IPR001138">
    <property type="entry name" value="Zn2Cys6_DnaBD"/>
</dbReference>
<protein>
    <submittedName>
        <fullName evidence="5">Lysine biosynthesis regulatory protein LYS14</fullName>
    </submittedName>
</protein>
<gene>
    <name evidence="5" type="ORF">CTheo_6598</name>
</gene>
<dbReference type="InterPro" id="IPR036864">
    <property type="entry name" value="Zn2-C6_fun-type_DNA-bd_sf"/>
</dbReference>
<dbReference type="OrthoDB" id="5419315at2759"/>
<dbReference type="PANTHER" id="PTHR37534">
    <property type="entry name" value="TRANSCRIPTIONAL ACTIVATOR PROTEIN UGA3"/>
    <property type="match status" value="1"/>
</dbReference>
<name>A0A5N5QES4_9AGAM</name>
<feature type="compositionally biased region" description="Polar residues" evidence="3">
    <location>
        <begin position="251"/>
        <end position="265"/>
    </location>
</feature>
<evidence type="ECO:0000256" key="2">
    <source>
        <dbReference type="ARBA" id="ARBA00023242"/>
    </source>
</evidence>
<dbReference type="GO" id="GO:0005634">
    <property type="term" value="C:nucleus"/>
    <property type="evidence" value="ECO:0007669"/>
    <property type="project" value="UniProtKB-SubCell"/>
</dbReference>
<keyword evidence="2" id="KW-0539">Nucleus</keyword>
<feature type="compositionally biased region" description="Low complexity" evidence="3">
    <location>
        <begin position="1"/>
        <end position="22"/>
    </location>
</feature>
<evidence type="ECO:0000313" key="5">
    <source>
        <dbReference type="EMBL" id="KAB5589958.1"/>
    </source>
</evidence>
<feature type="region of interest" description="Disordered" evidence="3">
    <location>
        <begin position="228"/>
        <end position="328"/>
    </location>
</feature>
<accession>A0A5N5QES4</accession>
<dbReference type="EMBL" id="SSOP01000212">
    <property type="protein sequence ID" value="KAB5589958.1"/>
    <property type="molecule type" value="Genomic_DNA"/>
</dbReference>
<dbReference type="GO" id="GO:0008270">
    <property type="term" value="F:zinc ion binding"/>
    <property type="evidence" value="ECO:0007669"/>
    <property type="project" value="InterPro"/>
</dbReference>
<evidence type="ECO:0000256" key="3">
    <source>
        <dbReference type="SAM" id="MobiDB-lite"/>
    </source>
</evidence>
<dbReference type="Pfam" id="PF11951">
    <property type="entry name" value="Fungal_trans_2"/>
    <property type="match status" value="1"/>
</dbReference>
<dbReference type="GO" id="GO:0000981">
    <property type="term" value="F:DNA-binding transcription factor activity, RNA polymerase II-specific"/>
    <property type="evidence" value="ECO:0007669"/>
    <property type="project" value="InterPro"/>
</dbReference>
<organism evidence="5 6">
    <name type="scientific">Ceratobasidium theobromae</name>
    <dbReference type="NCBI Taxonomy" id="1582974"/>
    <lineage>
        <taxon>Eukaryota</taxon>
        <taxon>Fungi</taxon>
        <taxon>Dikarya</taxon>
        <taxon>Basidiomycota</taxon>
        <taxon>Agaricomycotina</taxon>
        <taxon>Agaricomycetes</taxon>
        <taxon>Cantharellales</taxon>
        <taxon>Ceratobasidiaceae</taxon>
        <taxon>Ceratobasidium</taxon>
    </lineage>
</organism>
<comment type="subcellular location">
    <subcellularLocation>
        <location evidence="1">Nucleus</location>
    </subcellularLocation>
</comment>
<dbReference type="Gene3D" id="4.10.240.10">
    <property type="entry name" value="Zn(2)-C6 fungal-type DNA-binding domain"/>
    <property type="match status" value="1"/>
</dbReference>
<keyword evidence="6" id="KW-1185">Reference proteome</keyword>
<dbReference type="PANTHER" id="PTHR37534:SF20">
    <property type="entry name" value="PRO1A C6 ZINK-FINGER PROTEIN"/>
    <property type="match status" value="1"/>
</dbReference>
<feature type="region of interest" description="Disordered" evidence="3">
    <location>
        <begin position="162"/>
        <end position="183"/>
    </location>
</feature>
<reference evidence="5 6" key="1">
    <citation type="journal article" date="2019" name="Fungal Biol. Biotechnol.">
        <title>Draft genome sequence of fastidious pathogen Ceratobasidium theobromae, which causes vascular-streak dieback in Theobroma cacao.</title>
        <authorList>
            <person name="Ali S.S."/>
            <person name="Asman A."/>
            <person name="Shao J."/>
            <person name="Firmansyah A.P."/>
            <person name="Susilo A.W."/>
            <person name="Rosmana A."/>
            <person name="McMahon P."/>
            <person name="Junaid M."/>
            <person name="Guest D."/>
            <person name="Kheng T.Y."/>
            <person name="Meinhardt L.W."/>
            <person name="Bailey B.A."/>
        </authorList>
    </citation>
    <scope>NUCLEOTIDE SEQUENCE [LARGE SCALE GENOMIC DNA]</scope>
    <source>
        <strain evidence="5 6">CT2</strain>
    </source>
</reference>
<feature type="compositionally biased region" description="Polar residues" evidence="3">
    <location>
        <begin position="271"/>
        <end position="290"/>
    </location>
</feature>
<dbReference type="SMART" id="SM00066">
    <property type="entry name" value="GAL4"/>
    <property type="match status" value="1"/>
</dbReference>
<dbReference type="PROSITE" id="PS50048">
    <property type="entry name" value="ZN2_CY6_FUNGAL_2"/>
    <property type="match status" value="1"/>
</dbReference>
<feature type="region of interest" description="Disordered" evidence="3">
    <location>
        <begin position="1"/>
        <end position="86"/>
    </location>
</feature>
<dbReference type="CDD" id="cd00067">
    <property type="entry name" value="GAL4"/>
    <property type="match status" value="1"/>
</dbReference>
<sequence length="857" mass="92527">MYSSAGSSSSSPALSSSESPSLPDTPPVPVTSSLPLLPPPLVSPQLEKSRPKRDCRPFPPMTVLDHSSNMDRHPYLPRRVSFPSAPPPPPRIDPYLLPSISSLMLAPSWDYSTQLQFALNNAQAGPYLHPYGRGHQHYQAHIQPGGHIIPGVGASIGRELEHHHPGDHGLAGLLGGNRKRPKYTRSKTGCLTCRTKKIKCDETKPICTKCVHGQRECTWPKDVQVTQSATSSAPSSRLSATPDTSQSSSSRAIQSPGLSRSNSASARVGSNFLSGSDRGSSSAGTPSRETSPQDRLDPHLRNSIESRTPGLVVPHSSSPLAGLTSENDPLAFPQPLDLPSFGSSGVDSFPLSAQFGGLPMGYNDQLSMMSQPLNVDNSAAYSPWGQSTYANNSIDTSAANGQWSTTSNQLLGNPDPISPFFRSVQERNLIRHYCNTSTMLTMAVPSQVNPILAVNLPLVLATPPPLAGLSIMDPNAGGSPATEALRLSLLGVGAIHQAYLLARSTSVDMSLVKTGNGGAADELMNLAISYRLQATKCLALACQTIEGTRSDAALGASVTIALIDIFAGGHSWQSNMTLAKTLVSLRGGPGAIVVHNQPSQKSSRNGVTVSPARLLLEILTVYEVCGSFTSNEPPQLLGPGNSDWWLSHESDLDNYHSYSVENVFGMSRRIVELMARVSTLVIRHTQCLASISEVPVNSPLSPAAAVGEEAQRLYQEVENWTEPPLPELLRRRVENGNTAHKLAMQIMLLRDVFRVPRSDYRVQKAANAIIERCFESTKHMGMAVDLTWPVIIAGCQISGPERSWVAETFEGFRKQCCFEIDTAEQIVCEVWRREDEGLPNSSWRSVIADLNLRCLLI</sequence>
<proteinExistence type="predicted"/>
<dbReference type="Pfam" id="PF00172">
    <property type="entry name" value="Zn_clus"/>
    <property type="match status" value="1"/>
</dbReference>
<feature type="compositionally biased region" description="Low complexity" evidence="3">
    <location>
        <begin position="228"/>
        <end position="250"/>
    </location>
</feature>
<feature type="compositionally biased region" description="Polar residues" evidence="3">
    <location>
        <begin position="315"/>
        <end position="327"/>
    </location>
</feature>
<comment type="caution">
    <text evidence="5">The sequence shown here is derived from an EMBL/GenBank/DDBJ whole genome shotgun (WGS) entry which is preliminary data.</text>
</comment>
<dbReference type="SUPFAM" id="SSF57701">
    <property type="entry name" value="Zn2/Cys6 DNA-binding domain"/>
    <property type="match status" value="1"/>
</dbReference>
<feature type="compositionally biased region" description="Basic and acidic residues" evidence="3">
    <location>
        <begin position="291"/>
        <end position="304"/>
    </location>
</feature>
<feature type="compositionally biased region" description="Basic and acidic residues" evidence="3">
    <location>
        <begin position="47"/>
        <end position="56"/>
    </location>
</feature>
<dbReference type="PROSITE" id="PS00463">
    <property type="entry name" value="ZN2_CY6_FUNGAL_1"/>
    <property type="match status" value="1"/>
</dbReference>
<dbReference type="Proteomes" id="UP000383932">
    <property type="component" value="Unassembled WGS sequence"/>
</dbReference>
<evidence type="ECO:0000256" key="1">
    <source>
        <dbReference type="ARBA" id="ARBA00004123"/>
    </source>
</evidence>
<evidence type="ECO:0000259" key="4">
    <source>
        <dbReference type="PROSITE" id="PS50048"/>
    </source>
</evidence>
<dbReference type="AlphaFoldDB" id="A0A5N5QES4"/>